<evidence type="ECO:0000313" key="4">
    <source>
        <dbReference type="EMBL" id="SCA57447.1"/>
    </source>
</evidence>
<dbReference type="InterPro" id="IPR035965">
    <property type="entry name" value="PAS-like_dom_sf"/>
</dbReference>
<keyword evidence="1" id="KW-1133">Transmembrane helix</keyword>
<evidence type="ECO:0000259" key="2">
    <source>
        <dbReference type="PROSITE" id="PS50113"/>
    </source>
</evidence>
<dbReference type="AlphaFoldDB" id="A0A1C3RJP0"/>
<dbReference type="RefSeq" id="WP_069189469.1">
    <property type="nucleotide sequence ID" value="NZ_FLYE01000044.1"/>
</dbReference>
<dbReference type="PANTHER" id="PTHR44757">
    <property type="entry name" value="DIGUANYLATE CYCLASE DGCP"/>
    <property type="match status" value="1"/>
</dbReference>
<dbReference type="Gene3D" id="3.30.450.20">
    <property type="entry name" value="PAS domain"/>
    <property type="match status" value="2"/>
</dbReference>
<accession>A0A1C3RJP0</accession>
<keyword evidence="5" id="KW-1185">Reference proteome</keyword>
<dbReference type="SMART" id="SM00267">
    <property type="entry name" value="GGDEF"/>
    <property type="match status" value="1"/>
</dbReference>
<dbReference type="InterPro" id="IPR000160">
    <property type="entry name" value="GGDEF_dom"/>
</dbReference>
<protein>
    <submittedName>
        <fullName evidence="4">Putative Diguanylate cyclase</fullName>
        <ecNumber evidence="4">2.7.7.65</ecNumber>
    </submittedName>
</protein>
<feature type="transmembrane region" description="Helical" evidence="1">
    <location>
        <begin position="273"/>
        <end position="293"/>
    </location>
</feature>
<feature type="transmembrane region" description="Helical" evidence="1">
    <location>
        <begin position="7"/>
        <end position="26"/>
    </location>
</feature>
<name>A0A1C3RJP0_9PROT</name>
<evidence type="ECO:0000313" key="5">
    <source>
        <dbReference type="Proteomes" id="UP000231658"/>
    </source>
</evidence>
<feature type="domain" description="PAC" evidence="2">
    <location>
        <begin position="388"/>
        <end position="440"/>
    </location>
</feature>
<dbReference type="Pfam" id="PF00990">
    <property type="entry name" value="GGDEF"/>
    <property type="match status" value="1"/>
</dbReference>
<dbReference type="STRING" id="1867952.MTBPR1_50203"/>
<dbReference type="CDD" id="cd12914">
    <property type="entry name" value="PDC1_DGC_like"/>
    <property type="match status" value="1"/>
</dbReference>
<dbReference type="OrthoDB" id="9812260at2"/>
<gene>
    <name evidence="4" type="ORF">MTBPR1_50203</name>
</gene>
<dbReference type="SUPFAM" id="SSF55785">
    <property type="entry name" value="PYP-like sensor domain (PAS domain)"/>
    <property type="match status" value="1"/>
</dbReference>
<organism evidence="4 5">
    <name type="scientific">Candidatus Terasakiella magnetica</name>
    <dbReference type="NCBI Taxonomy" id="1867952"/>
    <lineage>
        <taxon>Bacteria</taxon>
        <taxon>Pseudomonadati</taxon>
        <taxon>Pseudomonadota</taxon>
        <taxon>Alphaproteobacteria</taxon>
        <taxon>Rhodospirillales</taxon>
        <taxon>Terasakiellaceae</taxon>
        <taxon>Terasakiella</taxon>
    </lineage>
</organism>
<keyword evidence="4" id="KW-0548">Nucleotidyltransferase</keyword>
<dbReference type="InterPro" id="IPR052155">
    <property type="entry name" value="Biofilm_reg_signaling"/>
</dbReference>
<dbReference type="PROSITE" id="PS50113">
    <property type="entry name" value="PAC"/>
    <property type="match status" value="1"/>
</dbReference>
<dbReference type="Proteomes" id="UP000231658">
    <property type="component" value="Unassembled WGS sequence"/>
</dbReference>
<dbReference type="InterPro" id="IPR000700">
    <property type="entry name" value="PAS-assoc_C"/>
</dbReference>
<dbReference type="NCBIfam" id="TIGR00229">
    <property type="entry name" value="sensory_box"/>
    <property type="match status" value="1"/>
</dbReference>
<dbReference type="PROSITE" id="PS50887">
    <property type="entry name" value="GGDEF"/>
    <property type="match status" value="1"/>
</dbReference>
<dbReference type="Gene3D" id="3.30.70.270">
    <property type="match status" value="1"/>
</dbReference>
<proteinExistence type="predicted"/>
<dbReference type="EC" id="2.7.7.65" evidence="4"/>
<keyword evidence="1" id="KW-0472">Membrane</keyword>
<feature type="domain" description="GGDEF" evidence="3">
    <location>
        <begin position="472"/>
        <end position="605"/>
    </location>
</feature>
<reference evidence="4 5" key="1">
    <citation type="submission" date="2016-07" db="EMBL/GenBank/DDBJ databases">
        <authorList>
            <person name="Lefevre C.T."/>
        </authorList>
    </citation>
    <scope>NUCLEOTIDE SEQUENCE [LARGE SCALE GENOMIC DNA]</scope>
    <source>
        <strain evidence="4">PR1</strain>
    </source>
</reference>
<dbReference type="GO" id="GO:0052621">
    <property type="term" value="F:diguanylate cyclase activity"/>
    <property type="evidence" value="ECO:0007669"/>
    <property type="project" value="UniProtKB-EC"/>
</dbReference>
<evidence type="ECO:0000256" key="1">
    <source>
        <dbReference type="SAM" id="Phobius"/>
    </source>
</evidence>
<keyword evidence="1" id="KW-0812">Transmembrane</keyword>
<dbReference type="InterPro" id="IPR000014">
    <property type="entry name" value="PAS"/>
</dbReference>
<sequence length="606" mass="68026">MNQSIQRIFVTLGFITLSVIIISFVVNDFLNYRHKIAETVRLNGALIEKATDQYFITYKKIFSALREHRCVLTKETDACSNLFNRLNETYPFIENFAAVDKSGLFFASGQKFNREKPPSISHLPFFQLLKQGQLHYVMDPHIGPISKEHVTGLVIPILKEGRFDGLLGASIRTQEIQQVWREVTIASWNGVGIVNRKGDVIFQSSESLQGQLLEIAKFLQGEDITKGPSRSFVTNRGASLELYGLESAVSGWKVISFYSRDDLLSGYLEENSWVLVVLIPALALLITSLLLFSKYQEAASSRMHLVSQLQYSEQRFRDFANAASDWFWETDNEHILSFTSAVEEGSERNLSLPEETVGKSLKDLAWKIEKDDDKESFGNVIRKREPFRNIEFKVEDKNGKTHYWTASGGPMFDSNQKFQGYRGIADDITKAKDAQKKIEFLANHDALTGLPSLRLGMDRLQHDIALAKRNKTFVCVLFIDLDGFKAVNDTLGHKAGDQVLKEIAGRLNQCVRETDTVARIGGDEFLVILPNLNAPENAYDVAQAIVEQAAREIHHGEKTAQVGASVGIAVYPDDGVDPEELIHNADEAMYKVKHSGKSNFSMASNS</sequence>
<dbReference type="CDD" id="cd01949">
    <property type="entry name" value="GGDEF"/>
    <property type="match status" value="1"/>
</dbReference>
<keyword evidence="4" id="KW-0808">Transferase</keyword>
<dbReference type="SUPFAM" id="SSF55073">
    <property type="entry name" value="Nucleotide cyclase"/>
    <property type="match status" value="1"/>
</dbReference>
<evidence type="ECO:0000259" key="3">
    <source>
        <dbReference type="PROSITE" id="PS50887"/>
    </source>
</evidence>
<dbReference type="NCBIfam" id="TIGR00254">
    <property type="entry name" value="GGDEF"/>
    <property type="match status" value="1"/>
</dbReference>
<dbReference type="FunFam" id="3.30.70.270:FF:000001">
    <property type="entry name" value="Diguanylate cyclase domain protein"/>
    <property type="match status" value="1"/>
</dbReference>
<dbReference type="PANTHER" id="PTHR44757:SF2">
    <property type="entry name" value="BIOFILM ARCHITECTURE MAINTENANCE PROTEIN MBAA"/>
    <property type="match status" value="1"/>
</dbReference>
<dbReference type="EMBL" id="FLYE01000044">
    <property type="protein sequence ID" value="SCA57447.1"/>
    <property type="molecule type" value="Genomic_DNA"/>
</dbReference>
<dbReference type="CDD" id="cd00130">
    <property type="entry name" value="PAS"/>
    <property type="match status" value="1"/>
</dbReference>
<dbReference type="InterPro" id="IPR043128">
    <property type="entry name" value="Rev_trsase/Diguanyl_cyclase"/>
</dbReference>
<dbReference type="InterPro" id="IPR029787">
    <property type="entry name" value="Nucleotide_cyclase"/>
</dbReference>